<dbReference type="AlphaFoldDB" id="A0AAU9CTG3"/>
<reference evidence="3 4" key="1">
    <citation type="submission" date="2021-12" db="EMBL/GenBank/DDBJ databases">
        <title>Genome sequencing of bacteria with rrn-lacking chromosome and rrn-plasmid.</title>
        <authorList>
            <person name="Anda M."/>
            <person name="Iwasaki W."/>
        </authorList>
    </citation>
    <scope>NUCLEOTIDE SEQUENCE [LARGE SCALE GENOMIC DNA]</scope>
    <source>
        <strain evidence="3 4">DSM 100852</strain>
    </source>
</reference>
<dbReference type="InterPro" id="IPR038765">
    <property type="entry name" value="Papain-like_cys_pep_sf"/>
</dbReference>
<proteinExistence type="predicted"/>
<feature type="domain" description="Peptidase C51" evidence="2">
    <location>
        <begin position="40"/>
        <end position="119"/>
    </location>
</feature>
<dbReference type="RefSeq" id="WP_338392794.1">
    <property type="nucleotide sequence ID" value="NZ_AP025314.1"/>
</dbReference>
<dbReference type="KEGG" id="fax:FUAX_37240"/>
<accession>A0AAU9CTG3</accession>
<evidence type="ECO:0000259" key="1">
    <source>
        <dbReference type="Pfam" id="PF01471"/>
    </source>
</evidence>
<dbReference type="Gene3D" id="3.90.1720.10">
    <property type="entry name" value="endopeptidase domain like (from Nostoc punctiforme)"/>
    <property type="match status" value="1"/>
</dbReference>
<evidence type="ECO:0000313" key="4">
    <source>
        <dbReference type="Proteomes" id="UP001348817"/>
    </source>
</evidence>
<dbReference type="Pfam" id="PF05257">
    <property type="entry name" value="CHAP"/>
    <property type="match status" value="1"/>
</dbReference>
<dbReference type="InterPro" id="IPR013423">
    <property type="entry name" value="CHP02594"/>
</dbReference>
<dbReference type="InterPro" id="IPR036365">
    <property type="entry name" value="PGBD-like_sf"/>
</dbReference>
<protein>
    <recommendedName>
        <fullName evidence="5">TIGR02594 family protein</fullName>
    </recommendedName>
</protein>
<dbReference type="Pfam" id="PF01471">
    <property type="entry name" value="PG_binding_1"/>
    <property type="match status" value="1"/>
</dbReference>
<organism evidence="3 4">
    <name type="scientific">Fulvitalea axinellae</name>
    <dbReference type="NCBI Taxonomy" id="1182444"/>
    <lineage>
        <taxon>Bacteria</taxon>
        <taxon>Pseudomonadati</taxon>
        <taxon>Bacteroidota</taxon>
        <taxon>Cytophagia</taxon>
        <taxon>Cytophagales</taxon>
        <taxon>Persicobacteraceae</taxon>
        <taxon>Fulvitalea</taxon>
    </lineage>
</organism>
<name>A0AAU9CTG3_9BACT</name>
<keyword evidence="4" id="KW-1185">Reference proteome</keyword>
<dbReference type="EMBL" id="AP025314">
    <property type="protein sequence ID" value="BDD11292.1"/>
    <property type="molecule type" value="Genomic_DNA"/>
</dbReference>
<dbReference type="InterPro" id="IPR007921">
    <property type="entry name" value="CHAP_dom"/>
</dbReference>
<dbReference type="NCBIfam" id="TIGR02594">
    <property type="entry name" value="TIGR02594 family protein"/>
    <property type="match status" value="1"/>
</dbReference>
<dbReference type="SUPFAM" id="SSF47090">
    <property type="entry name" value="PGBD-like"/>
    <property type="match status" value="1"/>
</dbReference>
<dbReference type="InterPro" id="IPR002477">
    <property type="entry name" value="Peptidoglycan-bd-like"/>
</dbReference>
<dbReference type="InterPro" id="IPR036366">
    <property type="entry name" value="PGBDSf"/>
</dbReference>
<feature type="domain" description="Peptidoglycan binding-like" evidence="1">
    <location>
        <begin position="159"/>
        <end position="213"/>
    </location>
</feature>
<evidence type="ECO:0008006" key="5">
    <source>
        <dbReference type="Google" id="ProtNLM"/>
    </source>
</evidence>
<gene>
    <name evidence="3" type="ORF">FUAX_37240</name>
</gene>
<evidence type="ECO:0000313" key="3">
    <source>
        <dbReference type="EMBL" id="BDD11292.1"/>
    </source>
</evidence>
<sequence length="222" mass="24622">MSQLLKTAFNELGVSEIKGSQHSDHILDYARESGFEFIHDDETPWCSVFVNWCCEKSDLPRSRKANARSWLDVGTSTKDPRPGDVVVFWRESPDSWKGHVAIFLGFSHDNKSVFCLGGNQKDSVCVASYGADKILSFRRLDKDVALAVPGGFLKQGDKGGDVEDLQLLLKRHGYDCGEADGVFGSATERELRKFQLDNNLTVDGIYGPQCAETLKNLENAQA</sequence>
<evidence type="ECO:0000259" key="2">
    <source>
        <dbReference type="Pfam" id="PF05257"/>
    </source>
</evidence>
<dbReference type="Gene3D" id="1.10.101.10">
    <property type="entry name" value="PGBD-like superfamily/PGBD"/>
    <property type="match status" value="1"/>
</dbReference>
<dbReference type="Proteomes" id="UP001348817">
    <property type="component" value="Chromosome"/>
</dbReference>
<dbReference type="SUPFAM" id="SSF54001">
    <property type="entry name" value="Cysteine proteinases"/>
    <property type="match status" value="1"/>
</dbReference>